<dbReference type="Pfam" id="PF08447">
    <property type="entry name" value="PAS_3"/>
    <property type="match status" value="1"/>
</dbReference>
<dbReference type="PANTHER" id="PTHR43531:SF14">
    <property type="entry name" value="METHYL-ACCEPTING CHEMOTAXIS PROTEIN I-RELATED"/>
    <property type="match status" value="1"/>
</dbReference>
<dbReference type="Gene3D" id="3.30.450.20">
    <property type="entry name" value="PAS domain"/>
    <property type="match status" value="2"/>
</dbReference>
<proteinExistence type="inferred from homology"/>
<dbReference type="AlphaFoldDB" id="A0A410H1K7"/>
<sequence>MDVKSRSVTQKEYMLPEGLTIVSRTDLHGNITEANEAFIEASGYDWLELVGQPHNILRHPDVPAAVFKDFWGTIQAGRPWSQIVKNRRKNGDHYWVVANATPMFENDEIVGYMSVRTPASREQVAQAEQAYQDIGAGKLKLSGGSPVTLGTRLNPFNQFEASRLIMLFSILLFITANMPLLNLGTQPLLFEGISALFIVAIFLIAWSNDRKFKEVHHLLTEISGGHFNSPIQVSGRNLVNRILGRVKSMQIRLGADFDDVNASLNNAKRIESALNAASSNIMVADRFRSIIFMNESVKRMLKQAEPELQKDLPHFDADNLLRQSIDIFHQHPVHQANLLDNLTETYEARINVGDATIDLVVDPIFNEKHERIGTVAEWKNITEQLAIEENIEHLVSNASLGILKDRIDASKLEGFNHQLSLSINTLLDSFSALVQDLSRILCLMSNGDLTSRMEGEYKGEVHAMQVAINNALTNIEATFGQVKIGSTEIGQMSNEVSQASEDLSERTQSQAASLEQTAASMEQITSRVQQSTDNTHEANRLSSEAATEAKSGIQVMEQTSKAMHGISELSSQIADITTVIDGIAFQTNLLALNASVEAARAGEHGRGFAVVASEVRNLAQKSAESSKEISNLIGTATEQISQGTSLVEETNRMFEDMVNKIEQVSGLVDSVSKAATEQSKGLGQINIAVNSLDEMTQQNAALVEELAATAGNMSEQAEMQAEFVGKFKISERSASGQGGHKATFELEDAKNKHRAWNVRLERFLLGEKVDFDEHSARRDDLCPLGQWLNTVGRQYQSMPEMQQLIRTHTEMHSMVGKVIDAKKLADDDTMQQHRKTVSELSEQLLVEMDALCEAITGEQESTALPKQPSQAISANRPEKAKAPSQSDEWSDF</sequence>
<dbReference type="CDD" id="cd00130">
    <property type="entry name" value="PAS"/>
    <property type="match status" value="1"/>
</dbReference>
<keyword evidence="8" id="KW-1133">Transmembrane helix</keyword>
<keyword evidence="6" id="KW-0175">Coiled coil</keyword>
<keyword evidence="2" id="KW-0488">Methylation</keyword>
<comment type="similarity">
    <text evidence="4">Belongs to the methyl-accepting chemotaxis (MCP) protein family.</text>
</comment>
<keyword evidence="3 5" id="KW-0807">Transducer</keyword>
<dbReference type="GO" id="GO:0005886">
    <property type="term" value="C:plasma membrane"/>
    <property type="evidence" value="ECO:0007669"/>
    <property type="project" value="TreeGrafter"/>
</dbReference>
<dbReference type="CDD" id="cd11386">
    <property type="entry name" value="MCP_signal"/>
    <property type="match status" value="1"/>
</dbReference>
<dbReference type="Pfam" id="PF18947">
    <property type="entry name" value="HAMP_2"/>
    <property type="match status" value="1"/>
</dbReference>
<evidence type="ECO:0000256" key="4">
    <source>
        <dbReference type="ARBA" id="ARBA00029447"/>
    </source>
</evidence>
<dbReference type="NCBIfam" id="TIGR00229">
    <property type="entry name" value="sensory_box"/>
    <property type="match status" value="1"/>
</dbReference>
<evidence type="ECO:0000256" key="5">
    <source>
        <dbReference type="PROSITE-ProRule" id="PRU00284"/>
    </source>
</evidence>
<evidence type="ECO:0000313" key="11">
    <source>
        <dbReference type="EMBL" id="QAB14784.1"/>
    </source>
</evidence>
<feature type="domain" description="Methyl-accepting transducer" evidence="9">
    <location>
        <begin position="485"/>
        <end position="714"/>
    </location>
</feature>
<dbReference type="EMBL" id="CP035033">
    <property type="protein sequence ID" value="QAB14784.1"/>
    <property type="molecule type" value="Genomic_DNA"/>
</dbReference>
<evidence type="ECO:0000259" key="10">
    <source>
        <dbReference type="PROSITE" id="PS50885"/>
    </source>
</evidence>
<gene>
    <name evidence="11" type="ORF">EPV75_03405</name>
</gene>
<evidence type="ECO:0000256" key="7">
    <source>
        <dbReference type="SAM" id="MobiDB-lite"/>
    </source>
</evidence>
<dbReference type="Pfam" id="PF00015">
    <property type="entry name" value="MCPsignal"/>
    <property type="match status" value="1"/>
</dbReference>
<dbReference type="GO" id="GO:0004888">
    <property type="term" value="F:transmembrane signaling receptor activity"/>
    <property type="evidence" value="ECO:0007669"/>
    <property type="project" value="TreeGrafter"/>
</dbReference>
<dbReference type="InterPro" id="IPR004089">
    <property type="entry name" value="MCPsignal_dom"/>
</dbReference>
<dbReference type="Pfam" id="PF13188">
    <property type="entry name" value="PAS_8"/>
    <property type="match status" value="1"/>
</dbReference>
<dbReference type="InterPro" id="IPR025991">
    <property type="entry name" value="Chemoreceptor_zinc-bind_dom"/>
</dbReference>
<dbReference type="GO" id="GO:0007165">
    <property type="term" value="P:signal transduction"/>
    <property type="evidence" value="ECO:0007669"/>
    <property type="project" value="UniProtKB-KW"/>
</dbReference>
<feature type="region of interest" description="Disordered" evidence="7">
    <location>
        <begin position="528"/>
        <end position="548"/>
    </location>
</feature>
<name>A0A410H1K7_9GAMM</name>
<comment type="subcellular location">
    <subcellularLocation>
        <location evidence="1">Membrane</location>
    </subcellularLocation>
</comment>
<accession>A0A410H1K7</accession>
<dbReference type="InterPro" id="IPR051310">
    <property type="entry name" value="MCP_chemotaxis"/>
</dbReference>
<keyword evidence="12" id="KW-1185">Reference proteome</keyword>
<dbReference type="Gene3D" id="1.20.120.30">
    <property type="entry name" value="Aspartate receptor, ligand-binding domain"/>
    <property type="match status" value="1"/>
</dbReference>
<dbReference type="KEGG" id="htr:EPV75_03405"/>
<evidence type="ECO:0000256" key="2">
    <source>
        <dbReference type="ARBA" id="ARBA00022481"/>
    </source>
</evidence>
<dbReference type="PANTHER" id="PTHR43531">
    <property type="entry name" value="PROTEIN ICFG"/>
    <property type="match status" value="1"/>
</dbReference>
<dbReference type="SUPFAM" id="SSF55785">
    <property type="entry name" value="PYP-like sensor domain (PAS domain)"/>
    <property type="match status" value="1"/>
</dbReference>
<keyword evidence="8" id="KW-0812">Transmembrane</keyword>
<evidence type="ECO:0000313" key="12">
    <source>
        <dbReference type="Proteomes" id="UP000285478"/>
    </source>
</evidence>
<evidence type="ECO:0000256" key="8">
    <source>
        <dbReference type="SAM" id="Phobius"/>
    </source>
</evidence>
<feature type="compositionally biased region" description="Polar residues" evidence="7">
    <location>
        <begin position="883"/>
        <end position="892"/>
    </location>
</feature>
<protein>
    <submittedName>
        <fullName evidence="11">PAS domain S-box protein</fullName>
    </submittedName>
</protein>
<feature type="region of interest" description="Disordered" evidence="7">
    <location>
        <begin position="857"/>
        <end position="892"/>
    </location>
</feature>
<keyword evidence="8" id="KW-0472">Membrane</keyword>
<dbReference type="SUPFAM" id="SSF58104">
    <property type="entry name" value="Methyl-accepting chemotaxis protein (MCP) signaling domain"/>
    <property type="match status" value="1"/>
</dbReference>
<dbReference type="GO" id="GO:0006935">
    <property type="term" value="P:chemotaxis"/>
    <property type="evidence" value="ECO:0007669"/>
    <property type="project" value="TreeGrafter"/>
</dbReference>
<reference evidence="11 12" key="1">
    <citation type="journal article" date="2018" name="Environ. Microbiol.">
        <title>Genomes of ubiquitous marine and hypersaline Hydrogenovibrio, Thiomicrorhabdus and Thiomicrospira spp. encode a diversity of mechanisms to sustain chemolithoautotrophy in heterogeneous environments.</title>
        <authorList>
            <person name="Scott K.M."/>
            <person name="Williams J."/>
            <person name="Porter C.M.B."/>
            <person name="Russel S."/>
            <person name="Harmer T.L."/>
            <person name="Paul J.H."/>
            <person name="Antonen K.M."/>
            <person name="Bridges M.K."/>
            <person name="Camper G.J."/>
            <person name="Campla C.K."/>
            <person name="Casella L.G."/>
            <person name="Chase E."/>
            <person name="Conrad J.W."/>
            <person name="Cruz M.C."/>
            <person name="Dunlap D.S."/>
            <person name="Duran L."/>
            <person name="Fahsbender E.M."/>
            <person name="Goldsmith D.B."/>
            <person name="Keeley R.F."/>
            <person name="Kondoff M.R."/>
            <person name="Kussy B.I."/>
            <person name="Lane M.K."/>
            <person name="Lawler S."/>
            <person name="Leigh B.A."/>
            <person name="Lewis C."/>
            <person name="Lostal L.M."/>
            <person name="Marking D."/>
            <person name="Mancera P.A."/>
            <person name="McClenthan E.C."/>
            <person name="McIntyre E.A."/>
            <person name="Mine J.A."/>
            <person name="Modi S."/>
            <person name="Moore B.D."/>
            <person name="Morgan W.A."/>
            <person name="Nelson K.M."/>
            <person name="Nguyen K.N."/>
            <person name="Ogburn N."/>
            <person name="Parrino D.G."/>
            <person name="Pedapudi A.D."/>
            <person name="Pelham R.P."/>
            <person name="Preece A.M."/>
            <person name="Rampersad E.A."/>
            <person name="Richardson J.C."/>
            <person name="Rodgers C.M."/>
            <person name="Schaffer B.L."/>
            <person name="Sheridan N.E."/>
            <person name="Solone M.R."/>
            <person name="Staley Z.R."/>
            <person name="Tabuchi M."/>
            <person name="Waide R.J."/>
            <person name="Wanjugi P.W."/>
            <person name="Young S."/>
            <person name="Clum A."/>
            <person name="Daum C."/>
            <person name="Huntemann M."/>
            <person name="Ivanova N."/>
            <person name="Kyrpides N."/>
            <person name="Mikhailova N."/>
            <person name="Palaniappan K."/>
            <person name="Pillay M."/>
            <person name="Reddy T.B.K."/>
            <person name="Shapiro N."/>
            <person name="Stamatis D."/>
            <person name="Varghese N."/>
            <person name="Woyke T."/>
            <person name="Boden R."/>
            <person name="Freyermuth S.K."/>
            <person name="Kerfeld C.A."/>
        </authorList>
    </citation>
    <scope>NUCLEOTIDE SEQUENCE [LARGE SCALE GENOMIC DNA]</scope>
    <source>
        <strain evidence="11 12">JR-2</strain>
    </source>
</reference>
<dbReference type="InterPro" id="IPR000014">
    <property type="entry name" value="PAS"/>
</dbReference>
<feature type="coiled-coil region" evidence="6">
    <location>
        <begin position="685"/>
        <end position="712"/>
    </location>
</feature>
<feature type="compositionally biased region" description="Polar residues" evidence="7">
    <location>
        <begin position="858"/>
        <end position="873"/>
    </location>
</feature>
<dbReference type="SMART" id="SM00086">
    <property type="entry name" value="PAC"/>
    <property type="match status" value="1"/>
</dbReference>
<evidence type="ECO:0000256" key="1">
    <source>
        <dbReference type="ARBA" id="ARBA00004370"/>
    </source>
</evidence>
<dbReference type="SMART" id="SM00283">
    <property type="entry name" value="MA"/>
    <property type="match status" value="1"/>
</dbReference>
<dbReference type="InterPro" id="IPR003660">
    <property type="entry name" value="HAMP_dom"/>
</dbReference>
<organism evidence="11 12">
    <name type="scientific">Hydrogenovibrio thermophilus</name>
    <dbReference type="NCBI Taxonomy" id="265883"/>
    <lineage>
        <taxon>Bacteria</taxon>
        <taxon>Pseudomonadati</taxon>
        <taxon>Pseudomonadota</taxon>
        <taxon>Gammaproteobacteria</taxon>
        <taxon>Thiotrichales</taxon>
        <taxon>Piscirickettsiaceae</taxon>
        <taxon>Hydrogenovibrio</taxon>
    </lineage>
</organism>
<feature type="domain" description="HAMP" evidence="10">
    <location>
        <begin position="434"/>
        <end position="480"/>
    </location>
</feature>
<dbReference type="InterPro" id="IPR035965">
    <property type="entry name" value="PAS-like_dom_sf"/>
</dbReference>
<evidence type="ECO:0000256" key="3">
    <source>
        <dbReference type="ARBA" id="ARBA00023224"/>
    </source>
</evidence>
<dbReference type="FunFam" id="1.10.287.950:FF:000001">
    <property type="entry name" value="Methyl-accepting chemotaxis sensory transducer"/>
    <property type="match status" value="1"/>
</dbReference>
<dbReference type="PROSITE" id="PS50111">
    <property type="entry name" value="CHEMOTAXIS_TRANSDUC_2"/>
    <property type="match status" value="1"/>
</dbReference>
<dbReference type="SMART" id="SM00091">
    <property type="entry name" value="PAS"/>
    <property type="match status" value="2"/>
</dbReference>
<dbReference type="InterPro" id="IPR001610">
    <property type="entry name" value="PAC"/>
</dbReference>
<dbReference type="InterPro" id="IPR013655">
    <property type="entry name" value="PAS_fold_3"/>
</dbReference>
<evidence type="ECO:0000259" key="9">
    <source>
        <dbReference type="PROSITE" id="PS50111"/>
    </source>
</evidence>
<feature type="transmembrane region" description="Helical" evidence="8">
    <location>
        <begin position="164"/>
        <end position="182"/>
    </location>
</feature>
<feature type="transmembrane region" description="Helical" evidence="8">
    <location>
        <begin position="188"/>
        <end position="206"/>
    </location>
</feature>
<dbReference type="PROSITE" id="PS50885">
    <property type="entry name" value="HAMP"/>
    <property type="match status" value="1"/>
</dbReference>
<dbReference type="Gene3D" id="1.10.287.950">
    <property type="entry name" value="Methyl-accepting chemotaxis protein"/>
    <property type="match status" value="1"/>
</dbReference>
<dbReference type="Pfam" id="PF13682">
    <property type="entry name" value="CZB"/>
    <property type="match status" value="1"/>
</dbReference>
<evidence type="ECO:0000256" key="6">
    <source>
        <dbReference type="SAM" id="Coils"/>
    </source>
</evidence>
<dbReference type="Proteomes" id="UP000285478">
    <property type="component" value="Chromosome"/>
</dbReference>